<dbReference type="CDD" id="cd00610">
    <property type="entry name" value="OAT_like"/>
    <property type="match status" value="1"/>
</dbReference>
<name>A0A1G7D0H4_9RHOB</name>
<dbReference type="RefSeq" id="WP_093036515.1">
    <property type="nucleotide sequence ID" value="NZ_FMZV01000019.1"/>
</dbReference>
<dbReference type="Proteomes" id="UP000199628">
    <property type="component" value="Unassembled WGS sequence"/>
</dbReference>
<accession>A0A1G7D0H4</accession>
<dbReference type="OrthoDB" id="9801834at2"/>
<keyword evidence="3" id="KW-0032">Aminotransferase</keyword>
<dbReference type="STRING" id="639004.SAMN04488239_11970"/>
<evidence type="ECO:0000256" key="1">
    <source>
        <dbReference type="ARBA" id="ARBA00001933"/>
    </source>
</evidence>
<evidence type="ECO:0000313" key="7">
    <source>
        <dbReference type="EMBL" id="SDE44530.1"/>
    </source>
</evidence>
<protein>
    <recommendedName>
        <fullName evidence="9">Adenosylmethionine-8-amino-7-oxononanoate aminotransferase</fullName>
    </recommendedName>
</protein>
<keyword evidence="4" id="KW-0808">Transferase</keyword>
<dbReference type="PIRSF" id="PIRSF000521">
    <property type="entry name" value="Transaminase_4ab_Lys_Orn"/>
    <property type="match status" value="1"/>
</dbReference>
<evidence type="ECO:0000256" key="3">
    <source>
        <dbReference type="ARBA" id="ARBA00022576"/>
    </source>
</evidence>
<reference evidence="8" key="1">
    <citation type="submission" date="2016-10" db="EMBL/GenBank/DDBJ databases">
        <authorList>
            <person name="Varghese N."/>
            <person name="Submissions S."/>
        </authorList>
    </citation>
    <scope>NUCLEOTIDE SEQUENCE [LARGE SCALE GENOMIC DNA]</scope>
    <source>
        <strain evidence="8">CGMCC 1.9108</strain>
    </source>
</reference>
<gene>
    <name evidence="7" type="ORF">SAMN04488239_11970</name>
</gene>
<dbReference type="Gene3D" id="3.90.1150.10">
    <property type="entry name" value="Aspartate Aminotransferase, domain 1"/>
    <property type="match status" value="1"/>
</dbReference>
<organism evidence="7 8">
    <name type="scientific">Ruegeria marina</name>
    <dbReference type="NCBI Taxonomy" id="639004"/>
    <lineage>
        <taxon>Bacteria</taxon>
        <taxon>Pseudomonadati</taxon>
        <taxon>Pseudomonadota</taxon>
        <taxon>Alphaproteobacteria</taxon>
        <taxon>Rhodobacterales</taxon>
        <taxon>Roseobacteraceae</taxon>
        <taxon>Ruegeria</taxon>
    </lineage>
</organism>
<dbReference type="PANTHER" id="PTHR43094:SF1">
    <property type="entry name" value="AMINOTRANSFERASE CLASS-III"/>
    <property type="match status" value="1"/>
</dbReference>
<dbReference type="AlphaFoldDB" id="A0A1G7D0H4"/>
<evidence type="ECO:0008006" key="9">
    <source>
        <dbReference type="Google" id="ProtNLM"/>
    </source>
</evidence>
<dbReference type="Gene3D" id="3.40.640.10">
    <property type="entry name" value="Type I PLP-dependent aspartate aminotransferase-like (Major domain)"/>
    <property type="match status" value="1"/>
</dbReference>
<dbReference type="InterPro" id="IPR005814">
    <property type="entry name" value="Aminotrans_3"/>
</dbReference>
<dbReference type="GO" id="GO:0030170">
    <property type="term" value="F:pyridoxal phosphate binding"/>
    <property type="evidence" value="ECO:0007669"/>
    <property type="project" value="InterPro"/>
</dbReference>
<evidence type="ECO:0000256" key="2">
    <source>
        <dbReference type="ARBA" id="ARBA00008954"/>
    </source>
</evidence>
<dbReference type="Pfam" id="PF00202">
    <property type="entry name" value="Aminotran_3"/>
    <property type="match status" value="1"/>
</dbReference>
<dbReference type="InterPro" id="IPR015422">
    <property type="entry name" value="PyrdxlP-dep_Trfase_small"/>
</dbReference>
<dbReference type="SUPFAM" id="SSF53383">
    <property type="entry name" value="PLP-dependent transferases"/>
    <property type="match status" value="1"/>
</dbReference>
<dbReference type="PROSITE" id="PS00600">
    <property type="entry name" value="AA_TRANSFER_CLASS_3"/>
    <property type="match status" value="1"/>
</dbReference>
<dbReference type="GO" id="GO:0008483">
    <property type="term" value="F:transaminase activity"/>
    <property type="evidence" value="ECO:0007669"/>
    <property type="project" value="UniProtKB-KW"/>
</dbReference>
<evidence type="ECO:0000256" key="6">
    <source>
        <dbReference type="RuleBase" id="RU003560"/>
    </source>
</evidence>
<keyword evidence="8" id="KW-1185">Reference proteome</keyword>
<dbReference type="PANTHER" id="PTHR43094">
    <property type="entry name" value="AMINOTRANSFERASE"/>
    <property type="match status" value="1"/>
</dbReference>
<dbReference type="InterPro" id="IPR015421">
    <property type="entry name" value="PyrdxlP-dep_Trfase_major"/>
</dbReference>
<sequence>MKTANFIKEQNARQFWQPMTHPADAQANPPKIITGASGVRIRDIDGHEAIDAVGGLWNVNLGYSNTAVKQAIAQQLDTLPYYSTFRGTSNDAAIELAFDLCEFFQPEGIVRVFYTSGGSDSVESALRLSRQYHKLRGEPQRTKFLSLKKGYHGTHFGGASVNGNNKFRTEYEPLLPGCFHIPAPYTYRNPFNETDPARLAQLCAQALEDEIAFQGAETIAAFIMEPILGAGGVIPPHESFMPMVREICDRNGILLIADEVITAFGRTGAWSGSRLWGVQPDMMCTAKAITNGYFPFGAVLVGEKMAEVFEGDTSGKGAISHGYTYSGHPVGAAAAVVCLKETIKADVAGNAAARGAQLFEGLKALQQKHEAIGDVRGGYGLMAAVEAVSDRKTKAPAGGAMMNTVYETAYKAGVMLRVSGPNIILSPPLVLTEQDVSDILSALDAGFAALG</sequence>
<dbReference type="FunFam" id="3.40.640.10:FF:000014">
    <property type="entry name" value="Adenosylmethionine-8-amino-7-oxononanoate aminotransferase, probable"/>
    <property type="match status" value="1"/>
</dbReference>
<evidence type="ECO:0000256" key="5">
    <source>
        <dbReference type="ARBA" id="ARBA00022898"/>
    </source>
</evidence>
<comment type="cofactor">
    <cofactor evidence="1">
        <name>pyridoxal 5'-phosphate</name>
        <dbReference type="ChEBI" id="CHEBI:597326"/>
    </cofactor>
</comment>
<dbReference type="InterPro" id="IPR015424">
    <property type="entry name" value="PyrdxlP-dep_Trfase"/>
</dbReference>
<dbReference type="NCBIfam" id="NF005683">
    <property type="entry name" value="PRK07481.1"/>
    <property type="match status" value="1"/>
</dbReference>
<evidence type="ECO:0000256" key="4">
    <source>
        <dbReference type="ARBA" id="ARBA00022679"/>
    </source>
</evidence>
<dbReference type="EMBL" id="FMZV01000019">
    <property type="protein sequence ID" value="SDE44530.1"/>
    <property type="molecule type" value="Genomic_DNA"/>
</dbReference>
<keyword evidence="5 6" id="KW-0663">Pyridoxal phosphate</keyword>
<dbReference type="InterPro" id="IPR049704">
    <property type="entry name" value="Aminotrans_3_PPA_site"/>
</dbReference>
<evidence type="ECO:0000313" key="8">
    <source>
        <dbReference type="Proteomes" id="UP000199628"/>
    </source>
</evidence>
<comment type="similarity">
    <text evidence="2 6">Belongs to the class-III pyridoxal-phosphate-dependent aminotransferase family.</text>
</comment>
<proteinExistence type="inferred from homology"/>